<evidence type="ECO:0000313" key="2">
    <source>
        <dbReference type="WBParaSite" id="nRc.2.0.1.t27918-RA"/>
    </source>
</evidence>
<reference evidence="2" key="1">
    <citation type="submission" date="2022-11" db="UniProtKB">
        <authorList>
            <consortium name="WormBaseParasite"/>
        </authorList>
    </citation>
    <scope>IDENTIFICATION</scope>
</reference>
<dbReference type="WBParaSite" id="nRc.2.0.1.t27918-RA">
    <property type="protein sequence ID" value="nRc.2.0.1.t27918-RA"/>
    <property type="gene ID" value="nRc.2.0.1.g27918"/>
</dbReference>
<accession>A0A915JP95</accession>
<name>A0A915JP95_ROMCU</name>
<protein>
    <submittedName>
        <fullName evidence="2">Uncharacterized protein</fullName>
    </submittedName>
</protein>
<proteinExistence type="predicted"/>
<evidence type="ECO:0000313" key="1">
    <source>
        <dbReference type="Proteomes" id="UP000887565"/>
    </source>
</evidence>
<dbReference type="AlphaFoldDB" id="A0A915JP95"/>
<sequence length="165" mass="18834">MTIHWSSYSPSSAVLIAANCKTGAVAFWTRTNFRHVPLDNMFIAATIAETQFLRSSTLFKINHKIAIHPIVFLRLIDDPLRLFFVQQQIAAEKTVVVRFDDVRQAVLGQNGFFSLVNQVQMTIDVVDRTFTITEIDQILSNRFPTTDRFVRRTFATAVGANRLER</sequence>
<dbReference type="Proteomes" id="UP000887565">
    <property type="component" value="Unplaced"/>
</dbReference>
<organism evidence="1 2">
    <name type="scientific">Romanomermis culicivorax</name>
    <name type="common">Nematode worm</name>
    <dbReference type="NCBI Taxonomy" id="13658"/>
    <lineage>
        <taxon>Eukaryota</taxon>
        <taxon>Metazoa</taxon>
        <taxon>Ecdysozoa</taxon>
        <taxon>Nematoda</taxon>
        <taxon>Enoplea</taxon>
        <taxon>Dorylaimia</taxon>
        <taxon>Mermithida</taxon>
        <taxon>Mermithoidea</taxon>
        <taxon>Mermithidae</taxon>
        <taxon>Romanomermis</taxon>
    </lineage>
</organism>
<keyword evidence="1" id="KW-1185">Reference proteome</keyword>